<keyword evidence="4 7" id="KW-0812">Transmembrane</keyword>
<dbReference type="CDD" id="cd06261">
    <property type="entry name" value="TM_PBP2"/>
    <property type="match status" value="1"/>
</dbReference>
<dbReference type="GO" id="GO:0005886">
    <property type="term" value="C:plasma membrane"/>
    <property type="evidence" value="ECO:0007669"/>
    <property type="project" value="UniProtKB-SubCell"/>
</dbReference>
<gene>
    <name evidence="9" type="ORF">IWA51_04040</name>
</gene>
<keyword evidence="2 7" id="KW-0813">Transport</keyword>
<dbReference type="InterPro" id="IPR000515">
    <property type="entry name" value="MetI-like"/>
</dbReference>
<dbReference type="PROSITE" id="PS50928">
    <property type="entry name" value="ABC_TM1"/>
    <property type="match status" value="1"/>
</dbReference>
<feature type="transmembrane region" description="Helical" evidence="7">
    <location>
        <begin position="192"/>
        <end position="218"/>
    </location>
</feature>
<dbReference type="PANTHER" id="PTHR43744:SF12">
    <property type="entry name" value="ABC TRANSPORTER PERMEASE PROTEIN MG189-RELATED"/>
    <property type="match status" value="1"/>
</dbReference>
<keyword evidence="10" id="KW-1185">Reference proteome</keyword>
<name>A0A7T3V6I8_9SPIR</name>
<sequence length="291" mass="32905">MTNPPVAKYGSQKRNQTLSNFFVYFFLTLGAVIMIVPLWWMFISSLKTKGQFLMTQLSLAVPKAPQWTNYFKRVWEMDPQLQRGILNSIFIAVSTIVIGTLVSSLAAFSYSKLRFPGKNKLFLAELATLMIPFSIIMIPQFIIYSRIGWLDTWYPLIIPGMLGNVSMIFFLRQYMSGIPTSMIESARIDGAGFLRIFWSIMLPNAKPAIAAQGILWFMGSWNDYFAPSIYLNTPEKLTVQVMIAKLNAMYAIQTDYPLLLAASVIALLPVLIIFMVFQKQIIASVAMTGLK</sequence>
<feature type="transmembrane region" description="Helical" evidence="7">
    <location>
        <begin position="21"/>
        <end position="43"/>
    </location>
</feature>
<dbReference type="GO" id="GO:0055085">
    <property type="term" value="P:transmembrane transport"/>
    <property type="evidence" value="ECO:0007669"/>
    <property type="project" value="InterPro"/>
</dbReference>
<evidence type="ECO:0000256" key="1">
    <source>
        <dbReference type="ARBA" id="ARBA00004651"/>
    </source>
</evidence>
<evidence type="ECO:0000256" key="3">
    <source>
        <dbReference type="ARBA" id="ARBA00022475"/>
    </source>
</evidence>
<protein>
    <submittedName>
        <fullName evidence="9">Carbohydrate ABC transporter permease</fullName>
    </submittedName>
</protein>
<dbReference type="InterPro" id="IPR035906">
    <property type="entry name" value="MetI-like_sf"/>
</dbReference>
<dbReference type="EMBL" id="CP064936">
    <property type="protein sequence ID" value="QQA02214.1"/>
    <property type="molecule type" value="Genomic_DNA"/>
</dbReference>
<proteinExistence type="inferred from homology"/>
<evidence type="ECO:0000256" key="6">
    <source>
        <dbReference type="ARBA" id="ARBA00023136"/>
    </source>
</evidence>
<evidence type="ECO:0000313" key="10">
    <source>
        <dbReference type="Proteomes" id="UP000595224"/>
    </source>
</evidence>
<evidence type="ECO:0000256" key="7">
    <source>
        <dbReference type="RuleBase" id="RU363032"/>
    </source>
</evidence>
<organism evidence="9 10">
    <name type="scientific">Treponema peruense</name>
    <dbReference type="NCBI Taxonomy" id="2787628"/>
    <lineage>
        <taxon>Bacteria</taxon>
        <taxon>Pseudomonadati</taxon>
        <taxon>Spirochaetota</taxon>
        <taxon>Spirochaetia</taxon>
        <taxon>Spirochaetales</taxon>
        <taxon>Treponemataceae</taxon>
        <taxon>Treponema</taxon>
    </lineage>
</organism>
<dbReference type="Gene3D" id="1.10.3720.10">
    <property type="entry name" value="MetI-like"/>
    <property type="match status" value="1"/>
</dbReference>
<dbReference type="Proteomes" id="UP000595224">
    <property type="component" value="Chromosome"/>
</dbReference>
<feature type="transmembrane region" description="Helical" evidence="7">
    <location>
        <begin position="256"/>
        <end position="277"/>
    </location>
</feature>
<keyword evidence="6 7" id="KW-0472">Membrane</keyword>
<dbReference type="Pfam" id="PF00528">
    <property type="entry name" value="BPD_transp_1"/>
    <property type="match status" value="1"/>
</dbReference>
<dbReference type="AlphaFoldDB" id="A0A7T3V6I8"/>
<evidence type="ECO:0000256" key="2">
    <source>
        <dbReference type="ARBA" id="ARBA00022448"/>
    </source>
</evidence>
<keyword evidence="5 7" id="KW-1133">Transmembrane helix</keyword>
<feature type="transmembrane region" description="Helical" evidence="7">
    <location>
        <begin position="122"/>
        <end position="147"/>
    </location>
</feature>
<evidence type="ECO:0000256" key="5">
    <source>
        <dbReference type="ARBA" id="ARBA00022989"/>
    </source>
</evidence>
<comment type="similarity">
    <text evidence="7">Belongs to the binding-protein-dependent transport system permease family.</text>
</comment>
<keyword evidence="3" id="KW-1003">Cell membrane</keyword>
<dbReference type="KEGG" id="tper:IWA51_04040"/>
<comment type="subcellular location">
    <subcellularLocation>
        <location evidence="1 7">Cell membrane</location>
        <topology evidence="1 7">Multi-pass membrane protein</topology>
    </subcellularLocation>
</comment>
<feature type="transmembrane region" description="Helical" evidence="7">
    <location>
        <begin position="85"/>
        <end position="110"/>
    </location>
</feature>
<reference evidence="9 10" key="1">
    <citation type="submission" date="2020-11" db="EMBL/GenBank/DDBJ databases">
        <title>Treponema Peruensis nv. sp., first commensal Treponema isolated from human feces.</title>
        <authorList>
            <person name="Belkhou C."/>
            <person name="Raes J."/>
        </authorList>
    </citation>
    <scope>NUCLEOTIDE SEQUENCE [LARGE SCALE GENOMIC DNA]</scope>
    <source>
        <strain evidence="9 10">RCC2812</strain>
    </source>
</reference>
<evidence type="ECO:0000256" key="4">
    <source>
        <dbReference type="ARBA" id="ARBA00022692"/>
    </source>
</evidence>
<evidence type="ECO:0000259" key="8">
    <source>
        <dbReference type="PROSITE" id="PS50928"/>
    </source>
</evidence>
<dbReference type="SUPFAM" id="SSF161098">
    <property type="entry name" value="MetI-like"/>
    <property type="match status" value="1"/>
</dbReference>
<accession>A0A7T3V6I8</accession>
<feature type="domain" description="ABC transmembrane type-1" evidence="8">
    <location>
        <begin position="85"/>
        <end position="277"/>
    </location>
</feature>
<evidence type="ECO:0000313" key="9">
    <source>
        <dbReference type="EMBL" id="QQA02214.1"/>
    </source>
</evidence>
<feature type="transmembrane region" description="Helical" evidence="7">
    <location>
        <begin position="153"/>
        <end position="171"/>
    </location>
</feature>
<dbReference type="PANTHER" id="PTHR43744">
    <property type="entry name" value="ABC TRANSPORTER PERMEASE PROTEIN MG189-RELATED-RELATED"/>
    <property type="match status" value="1"/>
</dbReference>